<evidence type="ECO:0000313" key="1">
    <source>
        <dbReference type="EMBL" id="JAH29160.1"/>
    </source>
</evidence>
<sequence length="75" mass="8663">MRRGACEMDNLLGLGDMTKNNNSIFFIFLAKYKTYHNINAFSGLLNSDFQSESYTYCEQPTFSVIRCAHLVHNLF</sequence>
<organism evidence="1">
    <name type="scientific">Anguilla anguilla</name>
    <name type="common">European freshwater eel</name>
    <name type="synonym">Muraena anguilla</name>
    <dbReference type="NCBI Taxonomy" id="7936"/>
    <lineage>
        <taxon>Eukaryota</taxon>
        <taxon>Metazoa</taxon>
        <taxon>Chordata</taxon>
        <taxon>Craniata</taxon>
        <taxon>Vertebrata</taxon>
        <taxon>Euteleostomi</taxon>
        <taxon>Actinopterygii</taxon>
        <taxon>Neopterygii</taxon>
        <taxon>Teleostei</taxon>
        <taxon>Anguilliformes</taxon>
        <taxon>Anguillidae</taxon>
        <taxon>Anguilla</taxon>
    </lineage>
</organism>
<name>A0A0E9RL11_ANGAN</name>
<dbReference type="AlphaFoldDB" id="A0A0E9RL11"/>
<protein>
    <submittedName>
        <fullName evidence="1">Uncharacterized protein</fullName>
    </submittedName>
</protein>
<proteinExistence type="predicted"/>
<accession>A0A0E9RL11</accession>
<reference evidence="1" key="2">
    <citation type="journal article" date="2015" name="Fish Shellfish Immunol.">
        <title>Early steps in the European eel (Anguilla anguilla)-Vibrio vulnificus interaction in the gills: Role of the RtxA13 toxin.</title>
        <authorList>
            <person name="Callol A."/>
            <person name="Pajuelo D."/>
            <person name="Ebbesson L."/>
            <person name="Teles M."/>
            <person name="MacKenzie S."/>
            <person name="Amaro C."/>
        </authorList>
    </citation>
    <scope>NUCLEOTIDE SEQUENCE</scope>
</reference>
<reference evidence="1" key="1">
    <citation type="submission" date="2014-11" db="EMBL/GenBank/DDBJ databases">
        <authorList>
            <person name="Amaro Gonzalez C."/>
        </authorList>
    </citation>
    <scope>NUCLEOTIDE SEQUENCE</scope>
</reference>
<dbReference type="EMBL" id="GBXM01079417">
    <property type="protein sequence ID" value="JAH29160.1"/>
    <property type="molecule type" value="Transcribed_RNA"/>
</dbReference>